<evidence type="ECO:0000256" key="5">
    <source>
        <dbReference type="ARBA" id="ARBA00022679"/>
    </source>
</evidence>
<dbReference type="RefSeq" id="WP_137447659.1">
    <property type="nucleotide sequence ID" value="NZ_SZZH01000001.1"/>
</dbReference>
<dbReference type="Gene3D" id="3.40.630.30">
    <property type="match status" value="1"/>
</dbReference>
<dbReference type="InterPro" id="IPR015424">
    <property type="entry name" value="PyrdxlP-dep_Trfase"/>
</dbReference>
<evidence type="ECO:0000256" key="7">
    <source>
        <dbReference type="ARBA" id="ARBA00023102"/>
    </source>
</evidence>
<name>A0A4V6CS63_9ACTN</name>
<proteinExistence type="inferred from homology"/>
<dbReference type="Gene3D" id="3.40.640.10">
    <property type="entry name" value="Type I PLP-dependent aspartate aminotransferase-like (Major domain)"/>
    <property type="match status" value="1"/>
</dbReference>
<evidence type="ECO:0000256" key="1">
    <source>
        <dbReference type="ARBA" id="ARBA00005011"/>
    </source>
</evidence>
<dbReference type="GO" id="GO:0030170">
    <property type="term" value="F:pyridoxal phosphate binding"/>
    <property type="evidence" value="ECO:0007669"/>
    <property type="project" value="InterPro"/>
</dbReference>
<dbReference type="SUPFAM" id="SSF55729">
    <property type="entry name" value="Acyl-CoA N-acyltransferases (Nat)"/>
    <property type="match status" value="1"/>
</dbReference>
<evidence type="ECO:0000256" key="6">
    <source>
        <dbReference type="ARBA" id="ARBA00022898"/>
    </source>
</evidence>
<dbReference type="EMBL" id="SZZH01000001">
    <property type="protein sequence ID" value="TKV60355.1"/>
    <property type="molecule type" value="Genomic_DNA"/>
</dbReference>
<dbReference type="InterPro" id="IPR015422">
    <property type="entry name" value="PyrdxlP-dep_Trfase_small"/>
</dbReference>
<evidence type="ECO:0000313" key="11">
    <source>
        <dbReference type="EMBL" id="TKV60355.1"/>
    </source>
</evidence>
<reference evidence="11 12" key="1">
    <citation type="submission" date="2019-05" db="EMBL/GenBank/DDBJ databases">
        <title>Nakamurella sp. N5BH11, whole genome shotgun sequence.</title>
        <authorList>
            <person name="Tuo L."/>
        </authorList>
    </citation>
    <scope>NUCLEOTIDE SEQUENCE [LARGE SCALE GENOMIC DNA]</scope>
    <source>
        <strain evidence="11 12">N5BH11</strain>
    </source>
</reference>
<dbReference type="InterPro" id="IPR016181">
    <property type="entry name" value="Acyl_CoA_acyltransferase"/>
</dbReference>
<dbReference type="InterPro" id="IPR004838">
    <property type="entry name" value="NHTrfase_class1_PyrdxlP-BS"/>
</dbReference>
<dbReference type="InterPro" id="IPR004839">
    <property type="entry name" value="Aminotransferase_I/II_large"/>
</dbReference>
<dbReference type="InterPro" id="IPR050106">
    <property type="entry name" value="HistidinolP_aminotransfase"/>
</dbReference>
<evidence type="ECO:0000256" key="3">
    <source>
        <dbReference type="ARBA" id="ARBA00022576"/>
    </source>
</evidence>
<dbReference type="CDD" id="cd00609">
    <property type="entry name" value="AAT_like"/>
    <property type="match status" value="1"/>
</dbReference>
<feature type="domain" description="Aminotransferase class I/classII large" evidence="10">
    <location>
        <begin position="280"/>
        <end position="587"/>
    </location>
</feature>
<accession>A0A4V6CS63</accession>
<dbReference type="PANTHER" id="PTHR43643">
    <property type="entry name" value="HISTIDINOL-PHOSPHATE AMINOTRANSFERASE 2"/>
    <property type="match status" value="1"/>
</dbReference>
<sequence length="604" mass="64223">MGPVTAPLRLALAGPAEREQIYRLRHAIYAVELGQHRPTPEGRLTDALDPTNDYLVALNGSTVVGFVSITPPSAGRWSLEKYLDRDRLPIRPGESVFEIRLLTVPGGARGGRMAAVLMAAALHRVRVAGGDRVIGMGRREVLGMYRRAGLRPVGLPVTSGAVHYEVMTASVAELVAAAAGHPGVTAALTAAVWDVAGVPAPTADWCSPEPSTATEPVGTDDGCFHGGAFFAAIGEDFADLDRRHGVVNADVLDAWFPPAPGVLDAVSAHLPWLLHTSPPTGASGLVAAVARAWSVPPAAVLPGAGSSALIYLAFGRWLTAASRVLLPDPSYGEYAHVLERVIGCQVDRYPLHRNDCYDLDAADFVRRAARYDLAVLVNPNSPTGRLVDTAELRTALAELPASTRIWIDETYLRYAQAADATPGLPVAHHLGSVAPFAAASSSVFVVTSLSKAYALSGARVAHLVGPPEAIAELRRWSPPWAVGLPTQVAAVRALEDPDYYQRRWQRTAVLRHRLADGLTALGLDVVPGVANFLLAHLPSSGPTAADLVSRAAAHRVFLRDVTSMGTVLGERAVRVAVKDEDGLARILSVVQTVFTDRETPARRR</sequence>
<dbReference type="AlphaFoldDB" id="A0A4V6CS63"/>
<gene>
    <name evidence="11" type="ORF">FDO65_01160</name>
</gene>
<dbReference type="Pfam" id="PF00155">
    <property type="entry name" value="Aminotran_1_2"/>
    <property type="match status" value="1"/>
</dbReference>
<comment type="similarity">
    <text evidence="9">Belongs to the class-I pyridoxal-phosphate-dependent aminotransferase family.</text>
</comment>
<comment type="catalytic activity">
    <reaction evidence="8">
        <text>L-histidinol phosphate + 2-oxoglutarate = 3-(imidazol-4-yl)-2-oxopropyl phosphate + L-glutamate</text>
        <dbReference type="Rhea" id="RHEA:23744"/>
        <dbReference type="ChEBI" id="CHEBI:16810"/>
        <dbReference type="ChEBI" id="CHEBI:29985"/>
        <dbReference type="ChEBI" id="CHEBI:57766"/>
        <dbReference type="ChEBI" id="CHEBI:57980"/>
        <dbReference type="EC" id="2.6.1.9"/>
    </reaction>
</comment>
<dbReference type="EC" id="2.6.1.-" evidence="9"/>
<keyword evidence="5 9" id="KW-0808">Transferase</keyword>
<dbReference type="Proteomes" id="UP000306985">
    <property type="component" value="Unassembled WGS sequence"/>
</dbReference>
<evidence type="ECO:0000256" key="9">
    <source>
        <dbReference type="RuleBase" id="RU000481"/>
    </source>
</evidence>
<evidence type="ECO:0000259" key="10">
    <source>
        <dbReference type="Pfam" id="PF00155"/>
    </source>
</evidence>
<dbReference type="GO" id="GO:0004400">
    <property type="term" value="F:histidinol-phosphate transaminase activity"/>
    <property type="evidence" value="ECO:0007669"/>
    <property type="project" value="UniProtKB-EC"/>
</dbReference>
<keyword evidence="6" id="KW-0663">Pyridoxal phosphate</keyword>
<dbReference type="InterPro" id="IPR015421">
    <property type="entry name" value="PyrdxlP-dep_Trfase_major"/>
</dbReference>
<protein>
    <recommendedName>
        <fullName evidence="9">Aminotransferase</fullName>
        <ecNumber evidence="9">2.6.1.-</ecNumber>
    </recommendedName>
</protein>
<comment type="similarity">
    <text evidence="2">Belongs to the class-II pyridoxal-phosphate-dependent aminotransferase family. Histidinol-phosphate aminotransferase subfamily.</text>
</comment>
<comment type="pathway">
    <text evidence="1">Amino-acid biosynthesis; L-histidine biosynthesis; L-histidine from 5-phospho-alpha-D-ribose 1-diphosphate: step 7/9.</text>
</comment>
<evidence type="ECO:0000256" key="8">
    <source>
        <dbReference type="ARBA" id="ARBA00047481"/>
    </source>
</evidence>
<evidence type="ECO:0000256" key="4">
    <source>
        <dbReference type="ARBA" id="ARBA00022605"/>
    </source>
</evidence>
<dbReference type="PROSITE" id="PS00105">
    <property type="entry name" value="AA_TRANSFER_CLASS_1"/>
    <property type="match status" value="1"/>
</dbReference>
<comment type="caution">
    <text evidence="11">The sequence shown here is derived from an EMBL/GenBank/DDBJ whole genome shotgun (WGS) entry which is preliminary data.</text>
</comment>
<keyword evidence="7" id="KW-0368">Histidine biosynthesis</keyword>
<dbReference type="GO" id="GO:0000105">
    <property type="term" value="P:L-histidine biosynthetic process"/>
    <property type="evidence" value="ECO:0007669"/>
    <property type="project" value="UniProtKB-KW"/>
</dbReference>
<keyword evidence="3 9" id="KW-0032">Aminotransferase</keyword>
<keyword evidence="4" id="KW-0028">Amino-acid biosynthesis</keyword>
<dbReference type="Gene3D" id="3.90.1150.10">
    <property type="entry name" value="Aspartate Aminotransferase, domain 1"/>
    <property type="match status" value="1"/>
</dbReference>
<dbReference type="OrthoDB" id="9813612at2"/>
<dbReference type="SUPFAM" id="SSF53383">
    <property type="entry name" value="PLP-dependent transferases"/>
    <property type="match status" value="1"/>
</dbReference>
<evidence type="ECO:0000256" key="2">
    <source>
        <dbReference type="ARBA" id="ARBA00007970"/>
    </source>
</evidence>
<organism evidence="11 12">
    <name type="scientific">Nakamurella flava</name>
    <dbReference type="NCBI Taxonomy" id="2576308"/>
    <lineage>
        <taxon>Bacteria</taxon>
        <taxon>Bacillati</taxon>
        <taxon>Actinomycetota</taxon>
        <taxon>Actinomycetes</taxon>
        <taxon>Nakamurellales</taxon>
        <taxon>Nakamurellaceae</taxon>
        <taxon>Nakamurella</taxon>
    </lineage>
</organism>
<evidence type="ECO:0000313" key="12">
    <source>
        <dbReference type="Proteomes" id="UP000306985"/>
    </source>
</evidence>
<keyword evidence="12" id="KW-1185">Reference proteome</keyword>
<comment type="cofactor">
    <cofactor evidence="9">
        <name>pyridoxal 5'-phosphate</name>
        <dbReference type="ChEBI" id="CHEBI:597326"/>
    </cofactor>
</comment>
<dbReference type="PANTHER" id="PTHR43643:SF6">
    <property type="entry name" value="HISTIDINOL-PHOSPHATE AMINOTRANSFERASE"/>
    <property type="match status" value="1"/>
</dbReference>